<evidence type="ECO:0000259" key="4">
    <source>
        <dbReference type="PROSITE" id="PS50172"/>
    </source>
</evidence>
<dbReference type="Pfam" id="PF08914">
    <property type="entry name" value="Myb_Rap1"/>
    <property type="match status" value="1"/>
</dbReference>
<comment type="similarity">
    <text evidence="2">Belongs to the RAP1 family.</text>
</comment>
<dbReference type="PANTHER" id="PTHR16466:SF6">
    <property type="entry name" value="TELOMERIC REPEAT-BINDING FACTOR 2-INTERACTING PROTEIN 1"/>
    <property type="match status" value="1"/>
</dbReference>
<dbReference type="Proteomes" id="UP000235965">
    <property type="component" value="Unassembled WGS sequence"/>
</dbReference>
<dbReference type="GO" id="GO:0070187">
    <property type="term" value="C:shelterin complex"/>
    <property type="evidence" value="ECO:0007669"/>
    <property type="project" value="TreeGrafter"/>
</dbReference>
<dbReference type="InterPro" id="IPR039595">
    <property type="entry name" value="TE2IP/Rap1"/>
</dbReference>
<dbReference type="Gene3D" id="3.40.50.10190">
    <property type="entry name" value="BRCT domain"/>
    <property type="match status" value="1"/>
</dbReference>
<dbReference type="AlphaFoldDB" id="A0A2J7PEQ3"/>
<protein>
    <recommendedName>
        <fullName evidence="2">Telomeric repeat-binding factor 2-interacting protein 1</fullName>
        <shortName evidence="2">TERF2-interacting telomeric protein 1</shortName>
    </recommendedName>
    <alternativeName>
        <fullName evidence="2">Repressor/activator protein 1 homolog</fullName>
    </alternativeName>
</protein>
<feature type="compositionally biased region" description="Basic and acidic residues" evidence="3">
    <location>
        <begin position="188"/>
        <end position="207"/>
    </location>
</feature>
<dbReference type="Pfam" id="PF16589">
    <property type="entry name" value="BRCT_2"/>
    <property type="match status" value="1"/>
</dbReference>
<evidence type="ECO:0000313" key="5">
    <source>
        <dbReference type="EMBL" id="PNF14802.1"/>
    </source>
</evidence>
<reference evidence="5 6" key="1">
    <citation type="submission" date="2017-12" db="EMBL/GenBank/DDBJ databases">
        <title>Hemimetabolous genomes reveal molecular basis of termite eusociality.</title>
        <authorList>
            <person name="Harrison M.C."/>
            <person name="Jongepier E."/>
            <person name="Robertson H.M."/>
            <person name="Arning N."/>
            <person name="Bitard-Feildel T."/>
            <person name="Chao H."/>
            <person name="Childers C.P."/>
            <person name="Dinh H."/>
            <person name="Doddapaneni H."/>
            <person name="Dugan S."/>
            <person name="Gowin J."/>
            <person name="Greiner C."/>
            <person name="Han Y."/>
            <person name="Hu H."/>
            <person name="Hughes D.S.T."/>
            <person name="Huylmans A.-K."/>
            <person name="Kemena C."/>
            <person name="Kremer L.P.M."/>
            <person name="Lee S.L."/>
            <person name="Lopez-Ezquerra A."/>
            <person name="Mallet L."/>
            <person name="Monroy-Kuhn J.M."/>
            <person name="Moser A."/>
            <person name="Murali S.C."/>
            <person name="Muzny D.M."/>
            <person name="Otani S."/>
            <person name="Piulachs M.-D."/>
            <person name="Poelchau M."/>
            <person name="Qu J."/>
            <person name="Schaub F."/>
            <person name="Wada-Katsumata A."/>
            <person name="Worley K.C."/>
            <person name="Xie Q."/>
            <person name="Ylla G."/>
            <person name="Poulsen M."/>
            <person name="Gibbs R.A."/>
            <person name="Schal C."/>
            <person name="Richards S."/>
            <person name="Belles X."/>
            <person name="Korb J."/>
            <person name="Bornberg-Bauer E."/>
        </authorList>
    </citation>
    <scope>NUCLEOTIDE SEQUENCE [LARGE SCALE GENOMIC DNA]</scope>
    <source>
        <tissue evidence="5">Whole body</tissue>
    </source>
</reference>
<keyword evidence="1 2" id="KW-0539">Nucleus</keyword>
<evidence type="ECO:0000256" key="2">
    <source>
        <dbReference type="RuleBase" id="RU367107"/>
    </source>
</evidence>
<organism evidence="5 6">
    <name type="scientific">Cryptotermes secundus</name>
    <dbReference type="NCBI Taxonomy" id="105785"/>
    <lineage>
        <taxon>Eukaryota</taxon>
        <taxon>Metazoa</taxon>
        <taxon>Ecdysozoa</taxon>
        <taxon>Arthropoda</taxon>
        <taxon>Hexapoda</taxon>
        <taxon>Insecta</taxon>
        <taxon>Pterygota</taxon>
        <taxon>Neoptera</taxon>
        <taxon>Polyneoptera</taxon>
        <taxon>Dictyoptera</taxon>
        <taxon>Blattodea</taxon>
        <taxon>Blattoidea</taxon>
        <taxon>Termitoidae</taxon>
        <taxon>Kalotermitidae</taxon>
        <taxon>Cryptotermitinae</taxon>
        <taxon>Cryptotermes</taxon>
    </lineage>
</organism>
<keyword evidence="2" id="KW-0779">Telomere</keyword>
<dbReference type="SUPFAM" id="SSF52113">
    <property type="entry name" value="BRCT domain"/>
    <property type="match status" value="1"/>
</dbReference>
<comment type="subunit">
    <text evidence="2">Homodimer.</text>
</comment>
<dbReference type="OrthoDB" id="8193694at2759"/>
<dbReference type="InterPro" id="IPR001357">
    <property type="entry name" value="BRCT_dom"/>
</dbReference>
<dbReference type="Gene3D" id="1.10.10.60">
    <property type="entry name" value="Homeodomain-like"/>
    <property type="match status" value="1"/>
</dbReference>
<dbReference type="GO" id="GO:0010833">
    <property type="term" value="P:telomere maintenance via telomere lengthening"/>
    <property type="evidence" value="ECO:0007669"/>
    <property type="project" value="UniProtKB-UniRule"/>
</dbReference>
<dbReference type="GO" id="GO:0006355">
    <property type="term" value="P:regulation of DNA-templated transcription"/>
    <property type="evidence" value="ECO:0007669"/>
    <property type="project" value="UniProtKB-UniRule"/>
</dbReference>
<evidence type="ECO:0000256" key="3">
    <source>
        <dbReference type="SAM" id="MobiDB-lite"/>
    </source>
</evidence>
<sequence length="357" mass="41086">MNEEEENLLPLDHAPVLFLDEKGNSLVFVIKPCKEKEALREMIEHGGGEVVSTPGAHGITLIPPEVHLISNDEVYSTEYIKDCCTRNKLLDLKPYRLNTMSHFPDNFDVMDVMLKYTSWSAALTGLPYEKSLYPYITSSPSDSSCYSDDEDFELAHPSASNCDVQPHVQKKQKIVRQIGSCDSESELENSKDSRRSKEIARKEDNRTSKASRPKVITENEYTDSRPSKWGFNSCQSSKKIYPKASQKVLSSSSEAETISEDELWGVPVLRSKKTCAKLRRRDYIHKERQAIISFISKHQYHNYVKGREIWQKAEAAQVCPGRTWQSMKEHFIKKIIPNIKTYHLSEEEIYKFQKPFH</sequence>
<keyword evidence="6" id="KW-1185">Reference proteome</keyword>
<dbReference type="GO" id="GO:0031848">
    <property type="term" value="P:protection from non-homologous end joining at telomere"/>
    <property type="evidence" value="ECO:0007669"/>
    <property type="project" value="TreeGrafter"/>
</dbReference>
<name>A0A2J7PEQ3_9NEOP</name>
<dbReference type="PROSITE" id="PS50172">
    <property type="entry name" value="BRCT"/>
    <property type="match status" value="1"/>
</dbReference>
<dbReference type="EMBL" id="NEVH01026090">
    <property type="protein sequence ID" value="PNF14802.1"/>
    <property type="molecule type" value="Genomic_DNA"/>
</dbReference>
<gene>
    <name evidence="5" type="ORF">B7P43_G07011</name>
</gene>
<dbReference type="InterPro" id="IPR015010">
    <property type="entry name" value="TERF2IP_Myb"/>
</dbReference>
<comment type="subcellular location">
    <subcellularLocation>
        <location evidence="2">Nucleus</location>
    </subcellularLocation>
    <subcellularLocation>
        <location evidence="2">Chromosome</location>
        <location evidence="2">Telomere</location>
    </subcellularLocation>
</comment>
<comment type="caution">
    <text evidence="5">The sequence shown here is derived from an EMBL/GenBank/DDBJ whole genome shotgun (WGS) entry which is preliminary data.</text>
</comment>
<keyword evidence="2" id="KW-0010">Activator</keyword>
<feature type="domain" description="BRCT" evidence="4">
    <location>
        <begin position="35"/>
        <end position="97"/>
    </location>
</feature>
<comment type="function">
    <text evidence="2">Acts both as a regulator of telomere function and as a transcription regulator. Involved in the regulation of telomere length and protection as a component of the shelterin complex (telosome). Does not bind DNA directly: recruited to telomeric double-stranded 5'-TTAGGG-3' repeats via its interaction with terf2. Independently of its function in telomeres, also acts as a transcription regulator: recruited to extratelomeric 5'-TTAGGG-3' sites via its association with terf2 or other factors, and regulates gene expression.</text>
</comment>
<keyword evidence="2" id="KW-0805">Transcription regulation</keyword>
<dbReference type="PANTHER" id="PTHR16466">
    <property type="entry name" value="TELOMERE REPEAT-BINDING FACTOR 2-INTERACTING PROTEIN 1"/>
    <property type="match status" value="1"/>
</dbReference>
<dbReference type="STRING" id="105785.A0A2J7PEQ3"/>
<dbReference type="InterPro" id="IPR036420">
    <property type="entry name" value="BRCT_dom_sf"/>
</dbReference>
<dbReference type="InParanoid" id="A0A2J7PEQ3"/>
<dbReference type="GO" id="GO:0042162">
    <property type="term" value="F:telomeric DNA binding"/>
    <property type="evidence" value="ECO:0007669"/>
    <property type="project" value="TreeGrafter"/>
</dbReference>
<feature type="region of interest" description="Disordered" evidence="3">
    <location>
        <begin position="185"/>
        <end position="212"/>
    </location>
</feature>
<keyword evidence="2" id="KW-0158">Chromosome</keyword>
<evidence type="ECO:0000256" key="1">
    <source>
        <dbReference type="ARBA" id="ARBA00023242"/>
    </source>
</evidence>
<proteinExistence type="inferred from homology"/>
<accession>A0A2J7PEQ3</accession>
<evidence type="ECO:0000313" key="6">
    <source>
        <dbReference type="Proteomes" id="UP000235965"/>
    </source>
</evidence>
<keyword evidence="2" id="KW-0804">Transcription</keyword>